<reference evidence="1" key="1">
    <citation type="submission" date="2020-04" db="EMBL/GenBank/DDBJ databases">
        <authorList>
            <person name="Broberg M."/>
        </authorList>
    </citation>
    <scope>NUCLEOTIDE SEQUENCE</scope>
</reference>
<organism evidence="1 2">
    <name type="scientific">Clonostachys rosea f. rosea IK726</name>
    <dbReference type="NCBI Taxonomy" id="1349383"/>
    <lineage>
        <taxon>Eukaryota</taxon>
        <taxon>Fungi</taxon>
        <taxon>Dikarya</taxon>
        <taxon>Ascomycota</taxon>
        <taxon>Pezizomycotina</taxon>
        <taxon>Sordariomycetes</taxon>
        <taxon>Hypocreomycetidae</taxon>
        <taxon>Hypocreales</taxon>
        <taxon>Bionectriaceae</taxon>
        <taxon>Clonostachys</taxon>
    </lineage>
</organism>
<name>A0ACA9TVJ9_BIOOC</name>
<proteinExistence type="predicted"/>
<reference evidence="1" key="2">
    <citation type="submission" date="2021-10" db="EMBL/GenBank/DDBJ databases">
        <authorList>
            <person name="Piombo E."/>
        </authorList>
    </citation>
    <scope>NUCLEOTIDE SEQUENCE</scope>
</reference>
<comment type="caution">
    <text evidence="1">The sequence shown here is derived from an EMBL/GenBank/DDBJ whole genome shotgun (WGS) entry which is preliminary data.</text>
</comment>
<gene>
    <name evidence="1" type="ORF">CRV2_00010810</name>
</gene>
<evidence type="ECO:0000313" key="2">
    <source>
        <dbReference type="Proteomes" id="UP000836387"/>
    </source>
</evidence>
<evidence type="ECO:0000313" key="1">
    <source>
        <dbReference type="EMBL" id="CAG9944719.1"/>
    </source>
</evidence>
<dbReference type="Proteomes" id="UP000836387">
    <property type="component" value="Unassembled WGS sequence"/>
</dbReference>
<keyword evidence="2" id="KW-1185">Reference proteome</keyword>
<dbReference type="EMBL" id="CADEHS020000008">
    <property type="protein sequence ID" value="CAG9944719.1"/>
    <property type="molecule type" value="Genomic_DNA"/>
</dbReference>
<accession>A0ACA9TVJ9</accession>
<sequence length="593" mass="68276">MEEATLHDMPARPTPTLSHLPPPVTFLDLPQHVRDQIYEEVGYGGNKFIDLNLSSYDSNPSFSAALLWAGSHLIHDEVESKLYAENIFAVSLINDRGLQPLERMSDTALRELRTLIVSLLPCRYRSEADFFREYLGDLDHFGSLDQQKEDLASFWGRVDCKLFPHHRPSNISLADTSILTQWKRICARLAANSRPHQLSLSLVADVDDVETAKAILDPLSGMPPLRDVAINLGHHLKGIKGFDSKSFTRNAAKGLLGKTENIEKSPFRFMSLPLDLQIQILQQTHLLAGENVHFRRGWVFRSSDLDRQCDNERLRPRDGEDRLSAMAGVESFCRGRHPDAFTQHCECGSFRPDTYFKVSKDFSYIARLVFYSSNKLCFHPAPIRGWGSEYGYRLTLPHFLRRIPLESLWSLRSLCVIFPVCSPDYLLPDQVDWHAWVESIERLSRLADLSRLKLEVHFSGSPRPRPDGTQLFEDYPYGQYQLVIYRHSRLRRRKDESMEKAMFNTYKRILEPLKKLGYKLPSLQVYLPWSTIESVHEERKKHERSLERMIMGDKYDAAKWGKRDTSEFFKRLVVEGDLTPLQLLGTPVESLAA</sequence>
<protein>
    <submittedName>
        <fullName evidence="1">Uncharacterized protein</fullName>
    </submittedName>
</protein>